<organism evidence="2 3">
    <name type="scientific">Roseovarius tolerans</name>
    <dbReference type="NCBI Taxonomy" id="74031"/>
    <lineage>
        <taxon>Bacteria</taxon>
        <taxon>Pseudomonadati</taxon>
        <taxon>Pseudomonadota</taxon>
        <taxon>Alphaproteobacteria</taxon>
        <taxon>Rhodobacterales</taxon>
        <taxon>Roseobacteraceae</taxon>
        <taxon>Roseovarius</taxon>
    </lineage>
</organism>
<keyword evidence="1" id="KW-0732">Signal</keyword>
<sequence length="94" mass="9987">MKKTLFATAVALTTLATAVTAQTAQGYGYTTAIKGGTSTVMPPASHAGQWWTHPSGCEYSRTGRPGEVVWYLIINTSRPECPTYIATKGGADVY</sequence>
<accession>A0A0L6D039</accession>
<feature type="chain" id="PRO_5005563137" description="Secreted protein" evidence="1">
    <location>
        <begin position="22"/>
        <end position="94"/>
    </location>
</feature>
<name>A0A0L6D039_9RHOB</name>
<evidence type="ECO:0008006" key="4">
    <source>
        <dbReference type="Google" id="ProtNLM"/>
    </source>
</evidence>
<evidence type="ECO:0000313" key="2">
    <source>
        <dbReference type="EMBL" id="KNX43340.1"/>
    </source>
</evidence>
<dbReference type="Proteomes" id="UP000037046">
    <property type="component" value="Unassembled WGS sequence"/>
</dbReference>
<gene>
    <name evidence="2" type="ORF">ROTO_01290</name>
</gene>
<feature type="signal peptide" evidence="1">
    <location>
        <begin position="1"/>
        <end position="21"/>
    </location>
</feature>
<dbReference type="EMBL" id="LGVV01000001">
    <property type="protein sequence ID" value="KNX43340.1"/>
    <property type="molecule type" value="Genomic_DNA"/>
</dbReference>
<protein>
    <recommendedName>
        <fullName evidence="4">Secreted protein</fullName>
    </recommendedName>
</protein>
<evidence type="ECO:0000313" key="3">
    <source>
        <dbReference type="Proteomes" id="UP000037046"/>
    </source>
</evidence>
<dbReference type="OrthoDB" id="7875167at2"/>
<dbReference type="PATRIC" id="fig|74031.6.peg.131"/>
<keyword evidence="3" id="KW-1185">Reference proteome</keyword>
<proteinExistence type="predicted"/>
<reference evidence="3" key="1">
    <citation type="submission" date="2015-07" db="EMBL/GenBank/DDBJ databases">
        <title>Draft Genome Sequence of Roseovarius tolerans EL-164, a producer of N-Acylated Alanine Methyl Esters (NAMEs).</title>
        <authorList>
            <person name="Voget S."/>
            <person name="Bruns H."/>
            <person name="Wagner-Doebler I."/>
            <person name="Schulz S."/>
            <person name="Daniel R."/>
        </authorList>
    </citation>
    <scope>NUCLEOTIDE SEQUENCE [LARGE SCALE GENOMIC DNA]</scope>
    <source>
        <strain evidence="3">EL-164</strain>
    </source>
</reference>
<evidence type="ECO:0000256" key="1">
    <source>
        <dbReference type="SAM" id="SignalP"/>
    </source>
</evidence>
<dbReference type="RefSeq" id="WP_050661092.1">
    <property type="nucleotide sequence ID" value="NZ_CP118494.1"/>
</dbReference>
<dbReference type="AlphaFoldDB" id="A0A0L6D039"/>
<comment type="caution">
    <text evidence="2">The sequence shown here is derived from an EMBL/GenBank/DDBJ whole genome shotgun (WGS) entry which is preliminary data.</text>
</comment>